<dbReference type="VEuPathDB" id="FungiDB:GLRG_10630"/>
<keyword evidence="1 3" id="KW-0808">Transferase</keyword>
<dbReference type="EMBL" id="GG697394">
    <property type="protein sequence ID" value="EFQ35486.1"/>
    <property type="molecule type" value="Genomic_DNA"/>
</dbReference>
<feature type="non-terminal residue" evidence="3">
    <location>
        <position position="1"/>
    </location>
</feature>
<dbReference type="Proteomes" id="UP000008782">
    <property type="component" value="Unassembled WGS sequence"/>
</dbReference>
<dbReference type="PROSITE" id="PS51186">
    <property type="entry name" value="GNAT"/>
    <property type="match status" value="1"/>
</dbReference>
<dbReference type="OrthoDB" id="41532at2759"/>
<dbReference type="PANTHER" id="PTHR13947">
    <property type="entry name" value="GNAT FAMILY N-ACETYLTRANSFERASE"/>
    <property type="match status" value="1"/>
</dbReference>
<organism evidence="4">
    <name type="scientific">Colletotrichum graminicola (strain M1.001 / M2 / FGSC 10212)</name>
    <name type="common">Maize anthracnose fungus</name>
    <name type="synonym">Glomerella graminicola</name>
    <dbReference type="NCBI Taxonomy" id="645133"/>
    <lineage>
        <taxon>Eukaryota</taxon>
        <taxon>Fungi</taxon>
        <taxon>Dikarya</taxon>
        <taxon>Ascomycota</taxon>
        <taxon>Pezizomycotina</taxon>
        <taxon>Sordariomycetes</taxon>
        <taxon>Hypocreomycetidae</taxon>
        <taxon>Glomerellales</taxon>
        <taxon>Glomerellaceae</taxon>
        <taxon>Colletotrichum</taxon>
        <taxon>Colletotrichum graminicola species complex</taxon>
    </lineage>
</organism>
<dbReference type="InterPro" id="IPR050769">
    <property type="entry name" value="NAT_camello-type"/>
</dbReference>
<dbReference type="eggNOG" id="ENOG502S4C3">
    <property type="taxonomic scope" value="Eukaryota"/>
</dbReference>
<evidence type="ECO:0000259" key="2">
    <source>
        <dbReference type="PROSITE" id="PS51186"/>
    </source>
</evidence>
<dbReference type="InterPro" id="IPR016181">
    <property type="entry name" value="Acyl_CoA_acyltransferase"/>
</dbReference>
<proteinExistence type="predicted"/>
<dbReference type="InterPro" id="IPR000182">
    <property type="entry name" value="GNAT_dom"/>
</dbReference>
<reference evidence="4" key="1">
    <citation type="journal article" date="2012" name="Nat. Genet.">
        <title>Lifestyle transitions in plant pathogenic Colletotrichum fungi deciphered by genome and transcriptome analyses.</title>
        <authorList>
            <person name="O'Connell R.J."/>
            <person name="Thon M.R."/>
            <person name="Hacquard S."/>
            <person name="Amyotte S.G."/>
            <person name="Kleemann J."/>
            <person name="Torres M.F."/>
            <person name="Damm U."/>
            <person name="Buiate E.A."/>
            <person name="Epstein L."/>
            <person name="Alkan N."/>
            <person name="Altmueller J."/>
            <person name="Alvarado-Balderrama L."/>
            <person name="Bauser C.A."/>
            <person name="Becker C."/>
            <person name="Birren B.W."/>
            <person name="Chen Z."/>
            <person name="Choi J."/>
            <person name="Crouch J.A."/>
            <person name="Duvick J.P."/>
            <person name="Farman M.A."/>
            <person name="Gan P."/>
            <person name="Heiman D."/>
            <person name="Henrissat B."/>
            <person name="Howard R.J."/>
            <person name="Kabbage M."/>
            <person name="Koch C."/>
            <person name="Kracher B."/>
            <person name="Kubo Y."/>
            <person name="Law A.D."/>
            <person name="Lebrun M.-H."/>
            <person name="Lee Y.-H."/>
            <person name="Miyara I."/>
            <person name="Moore N."/>
            <person name="Neumann U."/>
            <person name="Nordstroem K."/>
            <person name="Panaccione D.G."/>
            <person name="Panstruga R."/>
            <person name="Place M."/>
            <person name="Proctor R.H."/>
            <person name="Prusky D."/>
            <person name="Rech G."/>
            <person name="Reinhardt R."/>
            <person name="Rollins J.A."/>
            <person name="Rounsley S."/>
            <person name="Schardl C.L."/>
            <person name="Schwartz D.C."/>
            <person name="Shenoy N."/>
            <person name="Shirasu K."/>
            <person name="Sikhakolli U.R."/>
            <person name="Stueber K."/>
            <person name="Sukno S.A."/>
            <person name="Sweigard J.A."/>
            <person name="Takano Y."/>
            <person name="Takahara H."/>
            <person name="Trail F."/>
            <person name="van der Does H.C."/>
            <person name="Voll L.M."/>
            <person name="Will I."/>
            <person name="Young S."/>
            <person name="Zeng Q."/>
            <person name="Zhang J."/>
            <person name="Zhou S."/>
            <person name="Dickman M.B."/>
            <person name="Schulze-Lefert P."/>
            <person name="Ver Loren van Themaat E."/>
            <person name="Ma L.-J."/>
            <person name="Vaillancourt L.J."/>
        </authorList>
    </citation>
    <scope>NUCLEOTIDE SEQUENCE [LARGE SCALE GENOMIC DNA]</scope>
    <source>
        <strain evidence="4">M1.001 / M2 / FGSC 10212</strain>
    </source>
</reference>
<protein>
    <submittedName>
        <fullName evidence="3">Acetyltransferase</fullName>
    </submittedName>
</protein>
<sequence length="146" mass="16309">ITYRHGAIYAKEFGFKGLFEALVGRITSDFLCNYDPIKERCWIAETDGEFLGCIMLIKELETPSTARVRCFLVEDCARGSGLGTSLMKGCIDTARELGYGHLVLSTSNLSGSARRSYAKFGFRLESRIERQELGIQHVGETWGVEL</sequence>
<gene>
    <name evidence="3" type="ORF">GLRG_10630</name>
</gene>
<dbReference type="GeneID" id="24415995"/>
<dbReference type="Pfam" id="PF00583">
    <property type="entry name" value="Acetyltransf_1"/>
    <property type="match status" value="1"/>
</dbReference>
<dbReference type="STRING" id="645133.E3QX98"/>
<dbReference type="HOGENOM" id="CLU_105924_1_0_1"/>
<dbReference type="SUPFAM" id="SSF55729">
    <property type="entry name" value="Acyl-CoA N-acyltransferases (Nat)"/>
    <property type="match status" value="1"/>
</dbReference>
<evidence type="ECO:0000313" key="3">
    <source>
        <dbReference type="EMBL" id="EFQ35486.1"/>
    </source>
</evidence>
<dbReference type="Gene3D" id="3.40.630.30">
    <property type="match status" value="1"/>
</dbReference>
<accession>E3QX98</accession>
<dbReference type="PANTHER" id="PTHR13947:SF37">
    <property type="entry name" value="LD18367P"/>
    <property type="match status" value="1"/>
</dbReference>
<dbReference type="CDD" id="cd04301">
    <property type="entry name" value="NAT_SF"/>
    <property type="match status" value="1"/>
</dbReference>
<keyword evidence="4" id="KW-1185">Reference proteome</keyword>
<dbReference type="RefSeq" id="XP_008099506.1">
    <property type="nucleotide sequence ID" value="XM_008101315.1"/>
</dbReference>
<dbReference type="GO" id="GO:0008080">
    <property type="term" value="F:N-acetyltransferase activity"/>
    <property type="evidence" value="ECO:0007669"/>
    <property type="project" value="InterPro"/>
</dbReference>
<dbReference type="AlphaFoldDB" id="E3QX98"/>
<feature type="domain" description="N-acetyltransferase" evidence="2">
    <location>
        <begin position="1"/>
        <end position="145"/>
    </location>
</feature>
<evidence type="ECO:0000313" key="4">
    <source>
        <dbReference type="Proteomes" id="UP000008782"/>
    </source>
</evidence>
<name>E3QX98_COLGM</name>
<evidence type="ECO:0000256" key="1">
    <source>
        <dbReference type="ARBA" id="ARBA00022679"/>
    </source>
</evidence>